<name>A0A843VL36_COLES</name>
<reference evidence="2" key="1">
    <citation type="submission" date="2017-07" db="EMBL/GenBank/DDBJ databases">
        <title>Taro Niue Genome Assembly and Annotation.</title>
        <authorList>
            <person name="Atibalentja N."/>
            <person name="Keating K."/>
            <person name="Fields C.J."/>
        </authorList>
    </citation>
    <scope>NUCLEOTIDE SEQUENCE</scope>
    <source>
        <strain evidence="2">Niue_2</strain>
        <tissue evidence="2">Leaf</tissue>
    </source>
</reference>
<accession>A0A843VL36</accession>
<dbReference type="AlphaFoldDB" id="A0A843VL36"/>
<organism evidence="2 3">
    <name type="scientific">Colocasia esculenta</name>
    <name type="common">Wild taro</name>
    <name type="synonym">Arum esculentum</name>
    <dbReference type="NCBI Taxonomy" id="4460"/>
    <lineage>
        <taxon>Eukaryota</taxon>
        <taxon>Viridiplantae</taxon>
        <taxon>Streptophyta</taxon>
        <taxon>Embryophyta</taxon>
        <taxon>Tracheophyta</taxon>
        <taxon>Spermatophyta</taxon>
        <taxon>Magnoliopsida</taxon>
        <taxon>Liliopsida</taxon>
        <taxon>Araceae</taxon>
        <taxon>Aroideae</taxon>
        <taxon>Colocasieae</taxon>
        <taxon>Colocasia</taxon>
    </lineage>
</organism>
<sequence>MGTSKLVLLLSTGGTRMLSEDNANEGDKLNSGQQHLLVVSLVLRQFQGESGDPKKETDVKQKNRHSPRLGAIPNVNTRPSKRRRVTWAAQEKPKLIIFPYYASGRDSGERAKQIAEANPNIPTKAIGQFARRNRQPSKQAGTSSQALPRVGFQREGIQIPFFKETNVQIKEDGPPTSNINAIIDLPAKENFQKFEIWGISPNLYENGIDLRGKCLQVNTNHLQHYFPPSFMSSKTKNQKIVRKMVCYLEWVKKKSKNKKI</sequence>
<evidence type="ECO:0000313" key="2">
    <source>
        <dbReference type="EMBL" id="MQL95776.1"/>
    </source>
</evidence>
<keyword evidence="3" id="KW-1185">Reference proteome</keyword>
<evidence type="ECO:0000313" key="3">
    <source>
        <dbReference type="Proteomes" id="UP000652761"/>
    </source>
</evidence>
<feature type="region of interest" description="Disordered" evidence="1">
    <location>
        <begin position="48"/>
        <end position="82"/>
    </location>
</feature>
<proteinExistence type="predicted"/>
<comment type="caution">
    <text evidence="2">The sequence shown here is derived from an EMBL/GenBank/DDBJ whole genome shotgun (WGS) entry which is preliminary data.</text>
</comment>
<evidence type="ECO:0000256" key="1">
    <source>
        <dbReference type="SAM" id="MobiDB-lite"/>
    </source>
</evidence>
<feature type="compositionally biased region" description="Basic and acidic residues" evidence="1">
    <location>
        <begin position="51"/>
        <end position="61"/>
    </location>
</feature>
<dbReference type="Proteomes" id="UP000652761">
    <property type="component" value="Unassembled WGS sequence"/>
</dbReference>
<protein>
    <submittedName>
        <fullName evidence="2">Uncharacterized protein</fullName>
    </submittedName>
</protein>
<gene>
    <name evidence="2" type="ORF">Taro_028444</name>
</gene>
<dbReference type="EMBL" id="NMUH01001833">
    <property type="protein sequence ID" value="MQL95776.1"/>
    <property type="molecule type" value="Genomic_DNA"/>
</dbReference>